<reference evidence="1 2" key="1">
    <citation type="journal article" date="2015" name="Stand. Genomic Sci.">
        <title>Genomic Encyclopedia of Bacterial and Archaeal Type Strains, Phase III: the genomes of soil and plant-associated and newly described type strains.</title>
        <authorList>
            <person name="Whitman W.B."/>
            <person name="Woyke T."/>
            <person name="Klenk H.P."/>
            <person name="Zhou Y."/>
            <person name="Lilburn T.G."/>
            <person name="Beck B.J."/>
            <person name="De Vos P."/>
            <person name="Vandamme P."/>
            <person name="Eisen J.A."/>
            <person name="Garrity G."/>
            <person name="Hugenholtz P."/>
            <person name="Kyrpides N.C."/>
        </authorList>
    </citation>
    <scope>NUCLEOTIDE SEQUENCE [LARGE SCALE GENOMIC DNA]</scope>
    <source>
        <strain evidence="1 2">CGMCC 1.10116</strain>
    </source>
</reference>
<proteinExistence type="predicted"/>
<dbReference type="AlphaFoldDB" id="A0A562QTT9"/>
<keyword evidence="2" id="KW-1185">Reference proteome</keyword>
<protein>
    <submittedName>
        <fullName evidence="1">Uncharacterized protein</fullName>
    </submittedName>
</protein>
<name>A0A562QTT9_9BACI</name>
<evidence type="ECO:0000313" key="1">
    <source>
        <dbReference type="EMBL" id="TWI59650.1"/>
    </source>
</evidence>
<gene>
    <name evidence="1" type="ORF">IQ10_00070</name>
</gene>
<organism evidence="1 2">
    <name type="scientific">Halalkalibacter nanhaiisediminis</name>
    <dbReference type="NCBI Taxonomy" id="688079"/>
    <lineage>
        <taxon>Bacteria</taxon>
        <taxon>Bacillati</taxon>
        <taxon>Bacillota</taxon>
        <taxon>Bacilli</taxon>
        <taxon>Bacillales</taxon>
        <taxon>Bacillaceae</taxon>
        <taxon>Halalkalibacter</taxon>
    </lineage>
</organism>
<dbReference type="OrthoDB" id="2876757at2"/>
<accession>A0A562QTT9</accession>
<sequence>MKRIQRLKELNNLAGDISDEFLDYLSDEFYSLYEYLSNGEKLIDFLLPDYQNIVILEEEDEINNFLNHTLDIEFVEELELNGATIIRIGINIDEDIQLNYAMKKL</sequence>
<dbReference type="Proteomes" id="UP000315711">
    <property type="component" value="Unassembled WGS sequence"/>
</dbReference>
<evidence type="ECO:0000313" key="2">
    <source>
        <dbReference type="Proteomes" id="UP000315711"/>
    </source>
</evidence>
<dbReference type="RefSeq" id="WP_144448493.1">
    <property type="nucleotide sequence ID" value="NZ_VLKZ01000001.1"/>
</dbReference>
<dbReference type="EMBL" id="VLKZ01000001">
    <property type="protein sequence ID" value="TWI59650.1"/>
    <property type="molecule type" value="Genomic_DNA"/>
</dbReference>
<comment type="caution">
    <text evidence="1">The sequence shown here is derived from an EMBL/GenBank/DDBJ whole genome shotgun (WGS) entry which is preliminary data.</text>
</comment>